<dbReference type="EMBL" id="CP002961">
    <property type="protein sequence ID" value="AFK04061.1"/>
    <property type="molecule type" value="Genomic_DNA"/>
</dbReference>
<dbReference type="Proteomes" id="UP000002875">
    <property type="component" value="Chromosome"/>
</dbReference>
<sequence length="297" mass="34226">MASCILDLYLYMTFFSAKDAAVLPSVQYSRNILIAIDLGPYSEIQLTYTLLLTKDFPCNYTVVHCMKENEDEIALSKKIDEIVRKASYNLSLSVEKKIVKVFSKNNLLATINEIHAQNFQSCVFVGTSNSIESTKMSRLTSQLLLQSDLNLFVIPPDVILSFPTNISILVETTHPESIEKLTGFNRYISHYNAFLNFVIFADNQDDLVHCQCVAKDYKAFFRESYTFTFVAQCDKSYYNFLKYIKETQCESVVIPWSSDSDFFRPFIENEDVKIPFSPKIPIFFSKRREPIEAAFEF</sequence>
<proteinExistence type="predicted"/>
<gene>
    <name evidence="1" type="ordered locus">Emtol_2928</name>
</gene>
<evidence type="ECO:0000313" key="2">
    <source>
        <dbReference type="Proteomes" id="UP000002875"/>
    </source>
</evidence>
<name>A0ABN4AQK6_EMTOG</name>
<organism evidence="1 2">
    <name type="scientific">Emticicia oligotrophica (strain DSM 17448 / CIP 109782 / MTCC 6937 / GPTSA100-15)</name>
    <dbReference type="NCBI Taxonomy" id="929562"/>
    <lineage>
        <taxon>Bacteria</taxon>
        <taxon>Pseudomonadati</taxon>
        <taxon>Bacteroidota</taxon>
        <taxon>Cytophagia</taxon>
        <taxon>Cytophagales</taxon>
        <taxon>Leadbetterellaceae</taxon>
        <taxon>Emticicia</taxon>
    </lineage>
</organism>
<protein>
    <recommendedName>
        <fullName evidence="3">Universal stress protein family protein</fullName>
    </recommendedName>
</protein>
<accession>A0ABN4AQK6</accession>
<evidence type="ECO:0008006" key="3">
    <source>
        <dbReference type="Google" id="ProtNLM"/>
    </source>
</evidence>
<keyword evidence="2" id="KW-1185">Reference proteome</keyword>
<evidence type="ECO:0000313" key="1">
    <source>
        <dbReference type="EMBL" id="AFK04061.1"/>
    </source>
</evidence>
<reference evidence="1 2" key="1">
    <citation type="submission" date="2011-07" db="EMBL/GenBank/DDBJ databases">
        <title>The complete genome of chromosome of Emticicia oligotrophica DSM 17448.</title>
        <authorList>
            <consortium name="US DOE Joint Genome Institute (JGI-PGF)"/>
            <person name="Lucas S."/>
            <person name="Han J."/>
            <person name="Lapidus A."/>
            <person name="Bruce D."/>
            <person name="Goodwin L."/>
            <person name="Pitluck S."/>
            <person name="Peters L."/>
            <person name="Kyrpides N."/>
            <person name="Mavromatis K."/>
            <person name="Ivanova N."/>
            <person name="Ovchinnikova G."/>
            <person name="Teshima H."/>
            <person name="Detter J.C."/>
            <person name="Tapia R."/>
            <person name="Han C."/>
            <person name="Land M."/>
            <person name="Hauser L."/>
            <person name="Markowitz V."/>
            <person name="Cheng J.-F."/>
            <person name="Hugenholtz P."/>
            <person name="Woyke T."/>
            <person name="Wu D."/>
            <person name="Tindall B."/>
            <person name="Pomrenke H."/>
            <person name="Brambilla E."/>
            <person name="Klenk H.-P."/>
            <person name="Eisen J.A."/>
        </authorList>
    </citation>
    <scope>NUCLEOTIDE SEQUENCE [LARGE SCALE GENOMIC DNA]</scope>
    <source>
        <strain evidence="1 2">DSM 17448</strain>
    </source>
</reference>